<dbReference type="KEGG" id="cmp:Cha6605_5280"/>
<dbReference type="eggNOG" id="ENOG50330X1">
    <property type="taxonomic scope" value="Bacteria"/>
</dbReference>
<accession>K9UNB6</accession>
<dbReference type="SMART" id="SM00458">
    <property type="entry name" value="RICIN"/>
    <property type="match status" value="1"/>
</dbReference>
<gene>
    <name evidence="2" type="ORF">Cha6605_5280</name>
</gene>
<evidence type="ECO:0000313" key="2">
    <source>
        <dbReference type="EMBL" id="AFY96168.1"/>
    </source>
</evidence>
<dbReference type="RefSeq" id="WP_015162252.1">
    <property type="nucleotide sequence ID" value="NC_019697.1"/>
</dbReference>
<dbReference type="InterPro" id="IPR000772">
    <property type="entry name" value="Ricin_B_lectin"/>
</dbReference>
<dbReference type="PROSITE" id="PS50231">
    <property type="entry name" value="RICIN_B_LECTIN"/>
    <property type="match status" value="1"/>
</dbReference>
<dbReference type="STRING" id="1173020.Cha6605_5280"/>
<name>K9UNB6_CHAP6</name>
<dbReference type="PATRIC" id="fig|1173020.3.peg.6055"/>
<evidence type="ECO:0000259" key="1">
    <source>
        <dbReference type="SMART" id="SM00458"/>
    </source>
</evidence>
<protein>
    <submittedName>
        <fullName evidence="2">Putative carbohydrate-binding protein</fullName>
    </submittedName>
</protein>
<dbReference type="InterPro" id="IPR035992">
    <property type="entry name" value="Ricin_B-like_lectins"/>
</dbReference>
<dbReference type="Pfam" id="PF14200">
    <property type="entry name" value="RicinB_lectin_2"/>
    <property type="match status" value="1"/>
</dbReference>
<organism evidence="2 3">
    <name type="scientific">Chamaesiphon minutus (strain ATCC 27169 / PCC 6605)</name>
    <dbReference type="NCBI Taxonomy" id="1173020"/>
    <lineage>
        <taxon>Bacteria</taxon>
        <taxon>Bacillati</taxon>
        <taxon>Cyanobacteriota</taxon>
        <taxon>Cyanophyceae</taxon>
        <taxon>Gomontiellales</taxon>
        <taxon>Chamaesiphonaceae</taxon>
        <taxon>Chamaesiphon</taxon>
    </lineage>
</organism>
<dbReference type="CDD" id="cd00161">
    <property type="entry name" value="beta-trefoil_Ricin-like"/>
    <property type="match status" value="1"/>
</dbReference>
<proteinExistence type="predicted"/>
<evidence type="ECO:0000313" key="3">
    <source>
        <dbReference type="Proteomes" id="UP000010366"/>
    </source>
</evidence>
<dbReference type="AlphaFoldDB" id="K9UNB6"/>
<feature type="domain" description="Ricin B lectin" evidence="1">
    <location>
        <begin position="173"/>
        <end position="313"/>
    </location>
</feature>
<dbReference type="Gene3D" id="2.80.10.50">
    <property type="match status" value="1"/>
</dbReference>
<dbReference type="SUPFAM" id="SSF50370">
    <property type="entry name" value="Ricin B-like lectins"/>
    <property type="match status" value="1"/>
</dbReference>
<dbReference type="HOGENOM" id="CLU_879087_0_0_3"/>
<dbReference type="EMBL" id="CP003600">
    <property type="protein sequence ID" value="AFY96168.1"/>
    <property type="molecule type" value="Genomic_DNA"/>
</dbReference>
<keyword evidence="3" id="KW-1185">Reference proteome</keyword>
<reference evidence="2 3" key="1">
    <citation type="submission" date="2012-05" db="EMBL/GenBank/DDBJ databases">
        <title>Finished chromosome of genome of Chamaesiphon sp. PCC 6605.</title>
        <authorList>
            <consortium name="US DOE Joint Genome Institute"/>
            <person name="Gugger M."/>
            <person name="Coursin T."/>
            <person name="Rippka R."/>
            <person name="Tandeau De Marsac N."/>
            <person name="Huntemann M."/>
            <person name="Wei C.-L."/>
            <person name="Han J."/>
            <person name="Detter J.C."/>
            <person name="Han C."/>
            <person name="Tapia R."/>
            <person name="Chen A."/>
            <person name="Kyrpides N."/>
            <person name="Mavromatis K."/>
            <person name="Markowitz V."/>
            <person name="Szeto E."/>
            <person name="Ivanova N."/>
            <person name="Pagani I."/>
            <person name="Pati A."/>
            <person name="Goodwin L."/>
            <person name="Nordberg H.P."/>
            <person name="Cantor M.N."/>
            <person name="Hua S.X."/>
            <person name="Woyke T."/>
            <person name="Kerfeld C.A."/>
        </authorList>
    </citation>
    <scope>NUCLEOTIDE SEQUENCE [LARGE SCALE GENOMIC DNA]</scope>
    <source>
        <strain evidence="3">ATCC 27169 / PCC 6605</strain>
    </source>
</reference>
<dbReference type="Proteomes" id="UP000010366">
    <property type="component" value="Chromosome"/>
</dbReference>
<sequence>MSQTTTAKSFLQLIGRTSFLGFIVFCGLNLLPQPASAQSQTQQIVNAFFNSGYSYCDAQMLATAWQTNPYGAKIRAGKMILGYAAFPGRVSNKLAAARRTYSGQGVCNYSSNFSYEDAVALAAYWNIPVETAKSSLTSKLEYGNLALAKKVVREAYQASKKSDRNQPISSRARTSSLTNLFTGRDKCLDIINDGRNDRVTMAECGNFTGQQWTLSPSRANSDTYRLTTQFTGTNKCLDIINDGRNNRLTMATCGNFSGQFWKLSPSNKNSGTYRLTTQFTGASKCLDIINDGTNNRLTMAQCGDFSGQYWVKSDAP</sequence>